<comment type="caution">
    <text evidence="2">The sequence shown here is derived from an EMBL/GenBank/DDBJ whole genome shotgun (WGS) entry which is preliminary data.</text>
</comment>
<evidence type="ECO:0000313" key="3">
    <source>
        <dbReference type="Proteomes" id="UP000285326"/>
    </source>
</evidence>
<keyword evidence="1" id="KW-1133">Transmembrane helix</keyword>
<accession>A0A420IHC5</accession>
<proteinExistence type="predicted"/>
<keyword evidence="1" id="KW-0472">Membrane</keyword>
<feature type="transmembrane region" description="Helical" evidence="1">
    <location>
        <begin position="95"/>
        <end position="117"/>
    </location>
</feature>
<organism evidence="2 3">
    <name type="scientific">Golovinomyces cichoracearum</name>
    <dbReference type="NCBI Taxonomy" id="62708"/>
    <lineage>
        <taxon>Eukaryota</taxon>
        <taxon>Fungi</taxon>
        <taxon>Dikarya</taxon>
        <taxon>Ascomycota</taxon>
        <taxon>Pezizomycotina</taxon>
        <taxon>Leotiomycetes</taxon>
        <taxon>Erysiphales</taxon>
        <taxon>Erysiphaceae</taxon>
        <taxon>Golovinomyces</taxon>
    </lineage>
</organism>
<dbReference type="AlphaFoldDB" id="A0A420IHC5"/>
<reference evidence="2 3" key="1">
    <citation type="journal article" date="2018" name="BMC Genomics">
        <title>Comparative genome analyses reveal sequence features reflecting distinct modes of host-adaptation between dicot and monocot powdery mildew.</title>
        <authorList>
            <person name="Wu Y."/>
            <person name="Ma X."/>
            <person name="Pan Z."/>
            <person name="Kale S.D."/>
            <person name="Song Y."/>
            <person name="King H."/>
            <person name="Zhang Q."/>
            <person name="Presley C."/>
            <person name="Deng X."/>
            <person name="Wei C.I."/>
            <person name="Xiao S."/>
        </authorList>
    </citation>
    <scope>NUCLEOTIDE SEQUENCE [LARGE SCALE GENOMIC DNA]</scope>
    <source>
        <strain evidence="2">UMSG1</strain>
    </source>
</reference>
<dbReference type="Proteomes" id="UP000285326">
    <property type="component" value="Unassembled WGS sequence"/>
</dbReference>
<gene>
    <name evidence="2" type="ORF">GcM1_242166</name>
</gene>
<evidence type="ECO:0000313" key="2">
    <source>
        <dbReference type="EMBL" id="RKF73950.1"/>
    </source>
</evidence>
<protein>
    <submittedName>
        <fullName evidence="2">Uncharacterized protein</fullName>
    </submittedName>
</protein>
<evidence type="ECO:0000256" key="1">
    <source>
        <dbReference type="SAM" id="Phobius"/>
    </source>
</evidence>
<dbReference type="EMBL" id="MCBS01024200">
    <property type="protein sequence ID" value="RKF73950.1"/>
    <property type="molecule type" value="Genomic_DNA"/>
</dbReference>
<keyword evidence="1" id="KW-0812">Transmembrane</keyword>
<sequence>MAGNPRALRPHVIRPSPLAQVSHQRALSTLETSEISFDPLFRTHFSFATQAERGDLTTGRSINSTLESGFAARKIYDGNEWLSQQHREKRRCRRMAILVTLIVIAIVTSASIVGWYFNTERRKLTINSVE</sequence>
<name>A0A420IHC5_9PEZI</name>